<reference evidence="2" key="1">
    <citation type="journal article" date="2022" name="Mol. Ecol. Resour.">
        <title>The genomes of chicory, endive, great burdock and yacon provide insights into Asteraceae palaeo-polyploidization history and plant inulin production.</title>
        <authorList>
            <person name="Fan W."/>
            <person name="Wang S."/>
            <person name="Wang H."/>
            <person name="Wang A."/>
            <person name="Jiang F."/>
            <person name="Liu H."/>
            <person name="Zhao H."/>
            <person name="Xu D."/>
            <person name="Zhang Y."/>
        </authorList>
    </citation>
    <scope>NUCLEOTIDE SEQUENCE [LARGE SCALE GENOMIC DNA]</scope>
    <source>
        <strain evidence="2">cv. Punajuju</strain>
    </source>
</reference>
<comment type="caution">
    <text evidence="1">The sequence shown here is derived from an EMBL/GenBank/DDBJ whole genome shotgun (WGS) entry which is preliminary data.</text>
</comment>
<proteinExistence type="predicted"/>
<sequence>MPGPIVEDFQSEREVQHNEHPVIENVNEEDDHDDVDADSDDEHEEGAQVKHSFMIERCYLLKPHILAQFQKIPAKNVSKSGLKLLIRGNAAVFIDD</sequence>
<protein>
    <submittedName>
        <fullName evidence="1">Uncharacterized protein</fullName>
    </submittedName>
</protein>
<reference evidence="1 2" key="2">
    <citation type="journal article" date="2022" name="Mol. Ecol. Resour.">
        <title>The genomes of chicory, endive, great burdock and yacon provide insights into Asteraceae paleo-polyploidization history and plant inulin production.</title>
        <authorList>
            <person name="Fan W."/>
            <person name="Wang S."/>
            <person name="Wang H."/>
            <person name="Wang A."/>
            <person name="Jiang F."/>
            <person name="Liu H."/>
            <person name="Zhao H."/>
            <person name="Xu D."/>
            <person name="Zhang Y."/>
        </authorList>
    </citation>
    <scope>NUCLEOTIDE SEQUENCE [LARGE SCALE GENOMIC DNA]</scope>
    <source>
        <strain evidence="2">cv. Punajuju</strain>
        <tissue evidence="1">Leaves</tissue>
    </source>
</reference>
<gene>
    <name evidence="1" type="ORF">L2E82_27652</name>
</gene>
<keyword evidence="2" id="KW-1185">Reference proteome</keyword>
<organism evidence="1 2">
    <name type="scientific">Cichorium intybus</name>
    <name type="common">Chicory</name>
    <dbReference type="NCBI Taxonomy" id="13427"/>
    <lineage>
        <taxon>Eukaryota</taxon>
        <taxon>Viridiplantae</taxon>
        <taxon>Streptophyta</taxon>
        <taxon>Embryophyta</taxon>
        <taxon>Tracheophyta</taxon>
        <taxon>Spermatophyta</taxon>
        <taxon>Magnoliopsida</taxon>
        <taxon>eudicotyledons</taxon>
        <taxon>Gunneridae</taxon>
        <taxon>Pentapetalae</taxon>
        <taxon>asterids</taxon>
        <taxon>campanulids</taxon>
        <taxon>Asterales</taxon>
        <taxon>Asteraceae</taxon>
        <taxon>Cichorioideae</taxon>
        <taxon>Cichorieae</taxon>
        <taxon>Cichoriinae</taxon>
        <taxon>Cichorium</taxon>
    </lineage>
</organism>
<evidence type="ECO:0000313" key="2">
    <source>
        <dbReference type="Proteomes" id="UP001055811"/>
    </source>
</evidence>
<name>A0ACB9CTZ9_CICIN</name>
<accession>A0ACB9CTZ9</accession>
<dbReference type="Proteomes" id="UP001055811">
    <property type="component" value="Linkage Group LG05"/>
</dbReference>
<dbReference type="EMBL" id="CM042013">
    <property type="protein sequence ID" value="KAI3737643.1"/>
    <property type="molecule type" value="Genomic_DNA"/>
</dbReference>
<evidence type="ECO:0000313" key="1">
    <source>
        <dbReference type="EMBL" id="KAI3737643.1"/>
    </source>
</evidence>